<evidence type="ECO:0000256" key="1">
    <source>
        <dbReference type="ARBA" id="ARBA00022679"/>
    </source>
</evidence>
<dbReference type="InterPro" id="IPR017441">
    <property type="entry name" value="Protein_kinase_ATP_BS"/>
</dbReference>
<dbReference type="GO" id="GO:0005524">
    <property type="term" value="F:ATP binding"/>
    <property type="evidence" value="ECO:0007669"/>
    <property type="project" value="UniProtKB-UniRule"/>
</dbReference>
<dbReference type="SUPFAM" id="SSF56112">
    <property type="entry name" value="Protein kinase-like (PK-like)"/>
    <property type="match status" value="1"/>
</dbReference>
<accession>A0AAV8A6B6</accession>
<keyword evidence="1" id="KW-0808">Transferase</keyword>
<organism evidence="8 9">
    <name type="scientific">Anaeramoeba flamelloides</name>
    <dbReference type="NCBI Taxonomy" id="1746091"/>
    <lineage>
        <taxon>Eukaryota</taxon>
        <taxon>Metamonada</taxon>
        <taxon>Anaeramoebidae</taxon>
        <taxon>Anaeramoeba</taxon>
    </lineage>
</organism>
<dbReference type="SMART" id="SM00220">
    <property type="entry name" value="S_TKc"/>
    <property type="match status" value="1"/>
</dbReference>
<name>A0AAV8A6B6_9EUKA</name>
<dbReference type="EMBL" id="JANTQA010000012">
    <property type="protein sequence ID" value="KAJ3449851.1"/>
    <property type="molecule type" value="Genomic_DNA"/>
</dbReference>
<dbReference type="InterPro" id="IPR000719">
    <property type="entry name" value="Prot_kinase_dom"/>
</dbReference>
<feature type="compositionally biased region" description="Basic residues" evidence="6">
    <location>
        <begin position="223"/>
        <end position="241"/>
    </location>
</feature>
<dbReference type="PROSITE" id="PS00107">
    <property type="entry name" value="PROTEIN_KINASE_ATP"/>
    <property type="match status" value="1"/>
</dbReference>
<feature type="binding site" evidence="5">
    <location>
        <position position="103"/>
    </location>
    <ligand>
        <name>ATP</name>
        <dbReference type="ChEBI" id="CHEBI:30616"/>
    </ligand>
</feature>
<reference evidence="8" key="1">
    <citation type="submission" date="2022-08" db="EMBL/GenBank/DDBJ databases">
        <title>Novel sulphate-reducing endosymbionts in the free-living metamonad Anaeramoeba.</title>
        <authorList>
            <person name="Jerlstrom-Hultqvist J."/>
            <person name="Cepicka I."/>
            <person name="Gallot-Lavallee L."/>
            <person name="Salas-Leiva D."/>
            <person name="Curtis B.A."/>
            <person name="Zahonova K."/>
            <person name="Pipaliya S."/>
            <person name="Dacks J."/>
            <person name="Roger A.J."/>
        </authorList>
    </citation>
    <scope>NUCLEOTIDE SEQUENCE</scope>
    <source>
        <strain evidence="8">Busselton2</strain>
    </source>
</reference>
<protein>
    <submittedName>
        <fullName evidence="8">Membrane-associated tyrosine- and threonine-specific cdc2-inhibitory kinase</fullName>
    </submittedName>
</protein>
<evidence type="ECO:0000313" key="8">
    <source>
        <dbReference type="EMBL" id="KAJ3449851.1"/>
    </source>
</evidence>
<feature type="region of interest" description="Disordered" evidence="6">
    <location>
        <begin position="185"/>
        <end position="249"/>
    </location>
</feature>
<evidence type="ECO:0000256" key="2">
    <source>
        <dbReference type="ARBA" id="ARBA00022741"/>
    </source>
</evidence>
<dbReference type="PROSITE" id="PS50011">
    <property type="entry name" value="PROTEIN_KINASE_DOM"/>
    <property type="match status" value="1"/>
</dbReference>
<evidence type="ECO:0000313" key="9">
    <source>
        <dbReference type="Proteomes" id="UP001146793"/>
    </source>
</evidence>
<keyword evidence="3 8" id="KW-0418">Kinase</keyword>
<evidence type="ECO:0000256" key="3">
    <source>
        <dbReference type="ARBA" id="ARBA00022777"/>
    </source>
</evidence>
<evidence type="ECO:0000256" key="6">
    <source>
        <dbReference type="SAM" id="MobiDB-lite"/>
    </source>
</evidence>
<dbReference type="Pfam" id="PF00069">
    <property type="entry name" value="Pkinase"/>
    <property type="match status" value="2"/>
</dbReference>
<proteinExistence type="predicted"/>
<evidence type="ECO:0000256" key="5">
    <source>
        <dbReference type="PROSITE-ProRule" id="PRU10141"/>
    </source>
</evidence>
<feature type="compositionally biased region" description="Low complexity" evidence="6">
    <location>
        <begin position="210"/>
        <end position="222"/>
    </location>
</feature>
<evidence type="ECO:0000256" key="4">
    <source>
        <dbReference type="ARBA" id="ARBA00022840"/>
    </source>
</evidence>
<dbReference type="GO" id="GO:0004672">
    <property type="term" value="F:protein kinase activity"/>
    <property type="evidence" value="ECO:0007669"/>
    <property type="project" value="InterPro"/>
</dbReference>
<feature type="compositionally biased region" description="Basic residues" evidence="6">
    <location>
        <begin position="188"/>
        <end position="200"/>
    </location>
</feature>
<dbReference type="Gene3D" id="3.30.200.20">
    <property type="entry name" value="Phosphorylase Kinase, domain 1"/>
    <property type="match status" value="1"/>
</dbReference>
<keyword evidence="2 5" id="KW-0547">Nucleotide-binding</keyword>
<sequence length="497" mass="57750">MEDRIQKHLTHQPNKNLDLKYLRNKICREHSLRIRKRKSCKKLRSEYDGSTTQTIPNNLCYSKKICKICSKEDFSFIKIIGEGSFGLVYKAKHKAKQKTFAIKQIGGSLSTYQDLLRKIDEVEKLCKFLLNLFSNNNNSPPESNNIVPIYGIWEQNNTVYTVMKYCPSGDLSRFTIQYHQEIKIEPRKKQRRTNRRKRIDNKKATDENTFRNTCTNTNTNIKTKTKTKTEKKTKKEKKTKTEKKTEHQNKGVNKTILSEYQIWKWISDIANGLKLIHGNGYIHLDLKPANLLRCKKNNNILIGDLGLIAPIGGKIISEGDNRYIAPELMGMGVTEEVFAQTSMDVYSFGISIYELAAQITLPNNGSKWDQLRNIKSVDQLSDHILPFNVPRSEQLKLLITKMMLKNPKDRITIDEILQLPQILEITNNQNLTSKKIKNKTKNSSNFVCNVQNFRNKIKNKYKSKKRLNSFDLQKKLFVFDNKENNSKDLLNSLEFFL</sequence>
<evidence type="ECO:0000259" key="7">
    <source>
        <dbReference type="PROSITE" id="PS50011"/>
    </source>
</evidence>
<dbReference type="Gene3D" id="1.10.510.10">
    <property type="entry name" value="Transferase(Phosphotransferase) domain 1"/>
    <property type="match status" value="1"/>
</dbReference>
<gene>
    <name evidence="8" type="ORF">M0812_06011</name>
</gene>
<keyword evidence="4 5" id="KW-0067">ATP-binding</keyword>
<dbReference type="Proteomes" id="UP001146793">
    <property type="component" value="Unassembled WGS sequence"/>
</dbReference>
<dbReference type="InterPro" id="IPR050339">
    <property type="entry name" value="CC_SR_Kinase"/>
</dbReference>
<dbReference type="InterPro" id="IPR011009">
    <property type="entry name" value="Kinase-like_dom_sf"/>
</dbReference>
<dbReference type="AlphaFoldDB" id="A0AAV8A6B6"/>
<feature type="domain" description="Protein kinase" evidence="7">
    <location>
        <begin position="74"/>
        <end position="422"/>
    </location>
</feature>
<dbReference type="GO" id="GO:0005737">
    <property type="term" value="C:cytoplasm"/>
    <property type="evidence" value="ECO:0007669"/>
    <property type="project" value="TreeGrafter"/>
</dbReference>
<dbReference type="GO" id="GO:0005634">
    <property type="term" value="C:nucleus"/>
    <property type="evidence" value="ECO:0007669"/>
    <property type="project" value="TreeGrafter"/>
</dbReference>
<comment type="caution">
    <text evidence="8">The sequence shown here is derived from an EMBL/GenBank/DDBJ whole genome shotgun (WGS) entry which is preliminary data.</text>
</comment>
<dbReference type="PANTHER" id="PTHR11042">
    <property type="entry name" value="EUKARYOTIC TRANSLATION INITIATION FACTOR 2-ALPHA KINASE EIF2-ALPHA KINASE -RELATED"/>
    <property type="match status" value="1"/>
</dbReference>
<dbReference type="PANTHER" id="PTHR11042:SF190">
    <property type="entry name" value="MITOSIS INHIBITOR PROTEIN KINASE MIK1"/>
    <property type="match status" value="1"/>
</dbReference>
<dbReference type="GO" id="GO:0110031">
    <property type="term" value="P:negative regulation of G2/MI transition of meiotic cell cycle"/>
    <property type="evidence" value="ECO:0007669"/>
    <property type="project" value="TreeGrafter"/>
</dbReference>